<evidence type="ECO:0000256" key="14">
    <source>
        <dbReference type="ARBA" id="ARBA00023034"/>
    </source>
</evidence>
<evidence type="ECO:0000256" key="4">
    <source>
        <dbReference type="ARBA" id="ARBA00004613"/>
    </source>
</evidence>
<dbReference type="Gene3D" id="3.40.630.10">
    <property type="entry name" value="Zn peptidases"/>
    <property type="match status" value="1"/>
</dbReference>
<dbReference type="Gene3D" id="3.50.30.30">
    <property type="match status" value="1"/>
</dbReference>
<reference evidence="24" key="1">
    <citation type="journal article" date="2006" name="PLoS Biol.">
        <title>Macronuclear genome sequence of the ciliate Tetrahymena thermophila, a model eukaryote.</title>
        <authorList>
            <person name="Eisen J.A."/>
            <person name="Coyne R.S."/>
            <person name="Wu M."/>
            <person name="Wu D."/>
            <person name="Thiagarajan M."/>
            <person name="Wortman J.R."/>
            <person name="Badger J.H."/>
            <person name="Ren Q."/>
            <person name="Amedeo P."/>
            <person name="Jones K.M."/>
            <person name="Tallon L.J."/>
            <person name="Delcher A.L."/>
            <person name="Salzberg S.L."/>
            <person name="Silva J.C."/>
            <person name="Haas B.J."/>
            <person name="Majoros W.H."/>
            <person name="Farzad M."/>
            <person name="Carlton J.M."/>
            <person name="Smith R.K. Jr."/>
            <person name="Garg J."/>
            <person name="Pearlman R.E."/>
            <person name="Karrer K.M."/>
            <person name="Sun L."/>
            <person name="Manning G."/>
            <person name="Elde N.C."/>
            <person name="Turkewitz A.P."/>
            <person name="Asai D.J."/>
            <person name="Wilkes D.E."/>
            <person name="Wang Y."/>
            <person name="Cai H."/>
            <person name="Collins K."/>
            <person name="Stewart B.A."/>
            <person name="Lee S.R."/>
            <person name="Wilamowska K."/>
            <person name="Weinberg Z."/>
            <person name="Ruzzo W.L."/>
            <person name="Wloga D."/>
            <person name="Gaertig J."/>
            <person name="Frankel J."/>
            <person name="Tsao C.-C."/>
            <person name="Gorovsky M.A."/>
            <person name="Keeling P.J."/>
            <person name="Waller R.F."/>
            <person name="Patron N.J."/>
            <person name="Cherry J.M."/>
            <person name="Stover N.A."/>
            <person name="Krieger C.J."/>
            <person name="del Toro C."/>
            <person name="Ryder H.F."/>
            <person name="Williamson S.C."/>
            <person name="Barbeau R.A."/>
            <person name="Hamilton E.P."/>
            <person name="Orias E."/>
        </authorList>
    </citation>
    <scope>NUCLEOTIDE SEQUENCE [LARGE SCALE GENOMIC DNA]</scope>
    <source>
        <strain evidence="24">SB210</strain>
    </source>
</reference>
<evidence type="ECO:0000256" key="15">
    <source>
        <dbReference type="ARBA" id="ARBA00023049"/>
    </source>
</evidence>
<evidence type="ECO:0000256" key="2">
    <source>
        <dbReference type="ARBA" id="ARBA00004371"/>
    </source>
</evidence>
<feature type="domain" description="Peptidase M28" evidence="22">
    <location>
        <begin position="263"/>
        <end position="455"/>
    </location>
</feature>
<dbReference type="Proteomes" id="UP000009168">
    <property type="component" value="Unassembled WGS sequence"/>
</dbReference>
<evidence type="ECO:0000256" key="6">
    <source>
        <dbReference type="ARBA" id="ARBA00022525"/>
    </source>
</evidence>
<dbReference type="InterPro" id="IPR039866">
    <property type="entry name" value="CPQ"/>
</dbReference>
<sequence>MANQILVFCLLALAITGSLARFSDIRKKYSDIQRNQQILKNLKDVVEDPASQFHHSAYRRLAYLVDTYGPRLWGSQSLELAIQDLANQIKEDGIDVRLEPVRNFTKWVRGQESLTLFEPRPFPQKLKMIGLGRSVGGNVTADAVVVTSFDDLQAKAHLVPGKIVIYAVPWVNYETTVAYRGSGAIEAAKLGAVAALVRSITPFSIESPHTGSMSYAANVTQIPAAAIAVEDAEMFLRMFERGQRIRLNLYMESWNVPNANSFNVVAELRGSVYPEKILVLGGHTDSWDVGSQTGANDDGGGFVTCYEALRLIAKSGLTPKRTIRFIAWSGEEYGGSLSGASQYANDHKDEMDNHIVAFESDLGSRTPVAWGFSGGQNGLNYFQDLVSTYFKPIYNITEVLDGEGEMVDSGYIGSYGVPMVRNIGQDTPSNDYYFTFHHSAGDSMSVMDPDQMDENVVGIASLFYLLADADVALPRD</sequence>
<comment type="subunit">
    <text evidence="19">Homodimer. The monomeric form is inactive while the homodimer is active.</text>
</comment>
<dbReference type="GO" id="GO:0005764">
    <property type="term" value="C:lysosome"/>
    <property type="evidence" value="ECO:0007669"/>
    <property type="project" value="UniProtKB-SubCell"/>
</dbReference>
<dbReference type="OrthoDB" id="10013407at2759"/>
<evidence type="ECO:0000256" key="3">
    <source>
        <dbReference type="ARBA" id="ARBA00004555"/>
    </source>
</evidence>
<keyword evidence="15" id="KW-0482">Metalloprotease</keyword>
<dbReference type="InParanoid" id="Q232E1"/>
<dbReference type="eggNOG" id="KOG2195">
    <property type="taxonomic scope" value="Eukaryota"/>
</dbReference>
<keyword evidence="18" id="KW-0458">Lysosome</keyword>
<dbReference type="OMA" id="IVFYNRP"/>
<feature type="chain" id="PRO_5004201511" description="Carboxypeptidase Q" evidence="21">
    <location>
        <begin position="21"/>
        <end position="476"/>
    </location>
</feature>
<keyword evidence="14" id="KW-0333">Golgi apparatus</keyword>
<keyword evidence="10 21" id="KW-0732">Signal</keyword>
<keyword evidence="9" id="KW-0479">Metal-binding</keyword>
<keyword evidence="7 23" id="KW-0121">Carboxypeptidase</keyword>
<dbReference type="Pfam" id="PF04389">
    <property type="entry name" value="Peptidase_M28"/>
    <property type="match status" value="1"/>
</dbReference>
<evidence type="ECO:0000313" key="23">
    <source>
        <dbReference type="EMBL" id="EAR91471.1"/>
    </source>
</evidence>
<dbReference type="FunFam" id="3.50.30.30:FF:000009">
    <property type="entry name" value="Carboxypeptidase Q"/>
    <property type="match status" value="1"/>
</dbReference>
<evidence type="ECO:0000256" key="11">
    <source>
        <dbReference type="ARBA" id="ARBA00022801"/>
    </source>
</evidence>
<gene>
    <name evidence="23" type="ORF">TTHERM_00596540</name>
</gene>
<keyword evidence="16" id="KW-0865">Zymogen</keyword>
<dbReference type="PANTHER" id="PTHR12053:SF3">
    <property type="entry name" value="CARBOXYPEPTIDASE Q"/>
    <property type="match status" value="1"/>
</dbReference>
<evidence type="ECO:0000256" key="16">
    <source>
        <dbReference type="ARBA" id="ARBA00023145"/>
    </source>
</evidence>
<keyword evidence="13" id="KW-0862">Zinc</keyword>
<evidence type="ECO:0000313" key="24">
    <source>
        <dbReference type="Proteomes" id="UP000009168"/>
    </source>
</evidence>
<dbReference type="GO" id="GO:0043171">
    <property type="term" value="P:peptide catabolic process"/>
    <property type="evidence" value="ECO:0007669"/>
    <property type="project" value="TreeGrafter"/>
</dbReference>
<evidence type="ECO:0000256" key="10">
    <source>
        <dbReference type="ARBA" id="ARBA00022729"/>
    </source>
</evidence>
<evidence type="ECO:0000256" key="20">
    <source>
        <dbReference type="ARBA" id="ARBA00033328"/>
    </source>
</evidence>
<keyword evidence="17" id="KW-0325">Glycoprotein</keyword>
<evidence type="ECO:0000256" key="18">
    <source>
        <dbReference type="ARBA" id="ARBA00023228"/>
    </source>
</evidence>
<evidence type="ECO:0000256" key="9">
    <source>
        <dbReference type="ARBA" id="ARBA00022723"/>
    </source>
</evidence>
<evidence type="ECO:0000256" key="5">
    <source>
        <dbReference type="ARBA" id="ARBA00014116"/>
    </source>
</evidence>
<dbReference type="AlphaFoldDB" id="Q232E1"/>
<evidence type="ECO:0000256" key="12">
    <source>
        <dbReference type="ARBA" id="ARBA00022824"/>
    </source>
</evidence>
<evidence type="ECO:0000256" key="13">
    <source>
        <dbReference type="ARBA" id="ARBA00022833"/>
    </source>
</evidence>
<evidence type="ECO:0000256" key="17">
    <source>
        <dbReference type="ARBA" id="ARBA00023180"/>
    </source>
</evidence>
<dbReference type="CDD" id="cd03883">
    <property type="entry name" value="M28_Pgcp_like"/>
    <property type="match status" value="1"/>
</dbReference>
<name>Q232E1_TETTS</name>
<organism evidence="23 24">
    <name type="scientific">Tetrahymena thermophila (strain SB210)</name>
    <dbReference type="NCBI Taxonomy" id="312017"/>
    <lineage>
        <taxon>Eukaryota</taxon>
        <taxon>Sar</taxon>
        <taxon>Alveolata</taxon>
        <taxon>Ciliophora</taxon>
        <taxon>Intramacronucleata</taxon>
        <taxon>Oligohymenophorea</taxon>
        <taxon>Hymenostomatida</taxon>
        <taxon>Tetrahymenina</taxon>
        <taxon>Tetrahymenidae</taxon>
        <taxon>Tetrahymena</taxon>
    </lineage>
</organism>
<dbReference type="PANTHER" id="PTHR12053">
    <property type="entry name" value="PROTEASE FAMILY M28 PLASMA GLUTAMATE CARBOXYPEPTIDASE-RELATED"/>
    <property type="match status" value="1"/>
</dbReference>
<dbReference type="KEGG" id="tet:TTHERM_00596540"/>
<dbReference type="HOGENOM" id="CLU_033697_1_1_1"/>
<keyword evidence="12" id="KW-0256">Endoplasmic reticulum</keyword>
<evidence type="ECO:0000256" key="8">
    <source>
        <dbReference type="ARBA" id="ARBA00022670"/>
    </source>
</evidence>
<dbReference type="EMBL" id="GG662781">
    <property type="protein sequence ID" value="EAR91471.1"/>
    <property type="molecule type" value="Genomic_DNA"/>
</dbReference>
<proteinExistence type="predicted"/>
<dbReference type="GO" id="GO:0006508">
    <property type="term" value="P:proteolysis"/>
    <property type="evidence" value="ECO:0007669"/>
    <property type="project" value="UniProtKB-KW"/>
</dbReference>
<dbReference type="GO" id="GO:0004180">
    <property type="term" value="F:carboxypeptidase activity"/>
    <property type="evidence" value="ECO:0007669"/>
    <property type="project" value="UniProtKB-KW"/>
</dbReference>
<feature type="signal peptide" evidence="21">
    <location>
        <begin position="1"/>
        <end position="20"/>
    </location>
</feature>
<keyword evidence="24" id="KW-1185">Reference proteome</keyword>
<dbReference type="GO" id="GO:0005615">
    <property type="term" value="C:extracellular space"/>
    <property type="evidence" value="ECO:0007669"/>
    <property type="project" value="TreeGrafter"/>
</dbReference>
<dbReference type="GO" id="GO:0046872">
    <property type="term" value="F:metal ion binding"/>
    <property type="evidence" value="ECO:0007669"/>
    <property type="project" value="UniProtKB-KW"/>
</dbReference>
<accession>Q232E1</accession>
<dbReference type="RefSeq" id="XP_001011716.1">
    <property type="nucleotide sequence ID" value="XM_001011716.3"/>
</dbReference>
<evidence type="ECO:0000256" key="19">
    <source>
        <dbReference type="ARBA" id="ARBA00025833"/>
    </source>
</evidence>
<dbReference type="GeneID" id="7834107"/>
<comment type="subcellular location">
    <subcellularLocation>
        <location evidence="1">Endoplasmic reticulum</location>
    </subcellularLocation>
    <subcellularLocation>
        <location evidence="3">Golgi apparatus</location>
    </subcellularLocation>
    <subcellularLocation>
        <location evidence="2">Lysosome</location>
    </subcellularLocation>
    <subcellularLocation>
        <location evidence="4">Secreted</location>
    </subcellularLocation>
</comment>
<keyword evidence="8" id="KW-0645">Protease</keyword>
<evidence type="ECO:0000256" key="1">
    <source>
        <dbReference type="ARBA" id="ARBA00004240"/>
    </source>
</evidence>
<dbReference type="STRING" id="312017.Q232E1"/>
<dbReference type="InterPro" id="IPR007484">
    <property type="entry name" value="Peptidase_M28"/>
</dbReference>
<keyword evidence="6" id="KW-0964">Secreted</keyword>
<dbReference type="GO" id="GO:0005794">
    <property type="term" value="C:Golgi apparatus"/>
    <property type="evidence" value="ECO:0007669"/>
    <property type="project" value="UniProtKB-SubCell"/>
</dbReference>
<keyword evidence="11" id="KW-0378">Hydrolase</keyword>
<evidence type="ECO:0000259" key="22">
    <source>
        <dbReference type="Pfam" id="PF04389"/>
    </source>
</evidence>
<dbReference type="SUPFAM" id="SSF53187">
    <property type="entry name" value="Zn-dependent exopeptidases"/>
    <property type="match status" value="1"/>
</dbReference>
<evidence type="ECO:0000256" key="7">
    <source>
        <dbReference type="ARBA" id="ARBA00022645"/>
    </source>
</evidence>
<dbReference type="GO" id="GO:0070573">
    <property type="term" value="F:metallodipeptidase activity"/>
    <property type="evidence" value="ECO:0007669"/>
    <property type="project" value="InterPro"/>
</dbReference>
<protein>
    <recommendedName>
        <fullName evidence="5">Carboxypeptidase Q</fullName>
    </recommendedName>
    <alternativeName>
        <fullName evidence="20">Plasma glutamate carboxypeptidase</fullName>
    </alternativeName>
</protein>
<dbReference type="GO" id="GO:0005783">
    <property type="term" value="C:endoplasmic reticulum"/>
    <property type="evidence" value="ECO:0007669"/>
    <property type="project" value="UniProtKB-SubCell"/>
</dbReference>
<evidence type="ECO:0000256" key="21">
    <source>
        <dbReference type="SAM" id="SignalP"/>
    </source>
</evidence>